<dbReference type="RefSeq" id="WP_042448602.1">
    <property type="nucleotide sequence ID" value="NZ_BBPN01000014.1"/>
</dbReference>
<dbReference type="Gene3D" id="3.40.50.1820">
    <property type="entry name" value="alpha/beta hydrolase"/>
    <property type="match status" value="1"/>
</dbReference>
<evidence type="ECO:0000313" key="3">
    <source>
        <dbReference type="Proteomes" id="UP000183015"/>
    </source>
</evidence>
<keyword evidence="3" id="KW-1185">Reference proteome</keyword>
<evidence type="ECO:0000313" key="2">
    <source>
        <dbReference type="EMBL" id="SEK49828.1"/>
    </source>
</evidence>
<dbReference type="GO" id="GO:0003824">
    <property type="term" value="F:catalytic activity"/>
    <property type="evidence" value="ECO:0007669"/>
    <property type="project" value="InterPro"/>
</dbReference>
<sequence length="282" mass="29506">MSETLIPSTQYLTVNHAGGTGRIAYDDNGAAGPLVVLIPGMGDNRTTYRFVVPALTAAGYRVVTTDLRGAGESDATFTDYTTTAVAGDLRALIAHLDAGPALLVSNSYSAGAGVIAAADEPEAFAGLVLTGPFVRTAEQNLVARLGTVVVGRFGPAWMAFWTTLFATTKPEDFADAKARLATQMGEPGRMAALRAMFASGHDASERRLREIKELALPVQVVMGSKDPDFKPNPQDEAEWIVDHAGGELVMVDGAGHYPSAEAPQAVIDALLPFAAKAFGAQG</sequence>
<reference evidence="3" key="1">
    <citation type="submission" date="2016-10" db="EMBL/GenBank/DDBJ databases">
        <authorList>
            <person name="Varghese N."/>
        </authorList>
    </citation>
    <scope>NUCLEOTIDE SEQUENCE [LARGE SCALE GENOMIC DNA]</scope>
    <source>
        <strain evidence="3">DSM 45096 / BCRC 16803 / CGMCC 4.1857 / CIP 109030 / JCM 12277 / KCTC 19219 / NBRC 100920 / 33214</strain>
    </source>
</reference>
<dbReference type="PANTHER" id="PTHR46438">
    <property type="entry name" value="ALPHA/BETA-HYDROLASES SUPERFAMILY PROTEIN"/>
    <property type="match status" value="1"/>
</dbReference>
<dbReference type="InterPro" id="IPR029058">
    <property type="entry name" value="AB_hydrolase_fold"/>
</dbReference>
<dbReference type="EMBL" id="FOAZ01000002">
    <property type="protein sequence ID" value="SEK49828.1"/>
    <property type="molecule type" value="Genomic_DNA"/>
</dbReference>
<evidence type="ECO:0000259" key="1">
    <source>
        <dbReference type="Pfam" id="PF12697"/>
    </source>
</evidence>
<dbReference type="PRINTS" id="PR00412">
    <property type="entry name" value="EPOXHYDRLASE"/>
</dbReference>
<dbReference type="STRING" id="235985.SAMN05414137_102220"/>
<dbReference type="SUPFAM" id="SSF53474">
    <property type="entry name" value="alpha/beta-Hydrolases"/>
    <property type="match status" value="1"/>
</dbReference>
<organism evidence="2 3">
    <name type="scientific">Streptacidiphilus jiangxiensis</name>
    <dbReference type="NCBI Taxonomy" id="235985"/>
    <lineage>
        <taxon>Bacteria</taxon>
        <taxon>Bacillati</taxon>
        <taxon>Actinomycetota</taxon>
        <taxon>Actinomycetes</taxon>
        <taxon>Kitasatosporales</taxon>
        <taxon>Streptomycetaceae</taxon>
        <taxon>Streptacidiphilus</taxon>
    </lineage>
</organism>
<dbReference type="InterPro" id="IPR000073">
    <property type="entry name" value="AB_hydrolase_1"/>
</dbReference>
<feature type="domain" description="AB hydrolase-1" evidence="1">
    <location>
        <begin position="35"/>
        <end position="269"/>
    </location>
</feature>
<dbReference type="InterPro" id="IPR000639">
    <property type="entry name" value="Epox_hydrolase-like"/>
</dbReference>
<dbReference type="AlphaFoldDB" id="A0A1H7HI32"/>
<gene>
    <name evidence="2" type="ORF">SAMN05414137_102220</name>
</gene>
<accession>A0A1H7HI32</accession>
<proteinExistence type="predicted"/>
<dbReference type="eggNOG" id="COG2267">
    <property type="taxonomic scope" value="Bacteria"/>
</dbReference>
<dbReference type="Proteomes" id="UP000183015">
    <property type="component" value="Unassembled WGS sequence"/>
</dbReference>
<name>A0A1H7HI32_STRJI</name>
<protein>
    <submittedName>
        <fullName evidence="2">Pimeloyl-ACP methyl ester carboxylesterase</fullName>
    </submittedName>
</protein>
<dbReference type="Pfam" id="PF12697">
    <property type="entry name" value="Abhydrolase_6"/>
    <property type="match status" value="1"/>
</dbReference>
<dbReference type="OrthoDB" id="3771266at2"/>